<keyword evidence="2" id="KW-1185">Reference proteome</keyword>
<reference evidence="1 2" key="1">
    <citation type="submission" date="2009-06" db="EMBL/GenBank/DDBJ databases">
        <title>Complete sequence of Desulfovibrio salexigens DSM 2638.</title>
        <authorList>
            <consortium name="US DOE Joint Genome Institute"/>
            <person name="Lucas S."/>
            <person name="Copeland A."/>
            <person name="Lapidus A."/>
            <person name="Glavina del Rio T."/>
            <person name="Tice H."/>
            <person name="Bruce D."/>
            <person name="Goodwin L."/>
            <person name="Pitluck S."/>
            <person name="Munk A.C."/>
            <person name="Brettin T."/>
            <person name="Detter J.C."/>
            <person name="Han C."/>
            <person name="Tapia R."/>
            <person name="Larimer F."/>
            <person name="Land M."/>
            <person name="Hauser L."/>
            <person name="Kyrpides N."/>
            <person name="Anderson I."/>
            <person name="Wall J.D."/>
            <person name="Arkin A.P."/>
            <person name="Dehal P."/>
            <person name="Chivian D."/>
            <person name="Giles B."/>
            <person name="Hazen T.C."/>
        </authorList>
    </citation>
    <scope>NUCLEOTIDE SEQUENCE [LARGE SCALE GENOMIC DNA]</scope>
    <source>
        <strain evidence="2">ATCC 14822 / DSM 2638 / NCIMB 8403 / VKM B-1763</strain>
    </source>
</reference>
<dbReference type="RefSeq" id="WP_015851306.1">
    <property type="nucleotide sequence ID" value="NC_012881.1"/>
</dbReference>
<name>C6BRP8_MARSD</name>
<dbReference type="Proteomes" id="UP000002601">
    <property type="component" value="Chromosome"/>
</dbReference>
<evidence type="ECO:0000313" key="1">
    <source>
        <dbReference type="EMBL" id="ACS79488.1"/>
    </source>
</evidence>
<dbReference type="STRING" id="526222.Desal_1426"/>
<protein>
    <submittedName>
        <fullName evidence="1">Uncharacterized protein</fullName>
    </submittedName>
</protein>
<sequence length="280" mass="31879">MASVVGNSGVVNLDAVFKKLIPEIVKKHNDLELEMDSLIKECAVNINSLNLGSRKVRVFKDKLQTGKYLEKLKEKCLDNSFEWSEIFEEVQGYLSESQRNLQRFMLVARERELDQKYYSESFTTVHDYIAAVRKADKKVNINDVLDQLNFNESKESVRRDSARRAAYKVALRTVNKNSFDPSEINDLEVLIDAAEVGFDYKKIVDSYLKVPDDKKSEHVDKALLKSSSRKLNAVSIEPIHSILARLKSEMDGIKKRSSELSVLDISILKNVVKCASSIIN</sequence>
<dbReference type="AlphaFoldDB" id="C6BRP8"/>
<organism evidence="1 2">
    <name type="scientific">Maridesulfovibrio salexigens (strain ATCC 14822 / DSM 2638 / NCIMB 8403 / VKM B-1763)</name>
    <name type="common">Desulfovibrio salexigens</name>
    <dbReference type="NCBI Taxonomy" id="526222"/>
    <lineage>
        <taxon>Bacteria</taxon>
        <taxon>Pseudomonadati</taxon>
        <taxon>Thermodesulfobacteriota</taxon>
        <taxon>Desulfovibrionia</taxon>
        <taxon>Desulfovibrionales</taxon>
        <taxon>Desulfovibrionaceae</taxon>
        <taxon>Maridesulfovibrio</taxon>
    </lineage>
</organism>
<dbReference type="KEGG" id="dsa:Desal_1426"/>
<proteinExistence type="predicted"/>
<dbReference type="HOGENOM" id="CLU_992977_0_0_7"/>
<dbReference type="EMBL" id="CP001649">
    <property type="protein sequence ID" value="ACS79488.1"/>
    <property type="molecule type" value="Genomic_DNA"/>
</dbReference>
<evidence type="ECO:0000313" key="2">
    <source>
        <dbReference type="Proteomes" id="UP000002601"/>
    </source>
</evidence>
<accession>C6BRP8</accession>
<gene>
    <name evidence="1" type="ordered locus">Desal_1426</name>
</gene>